<evidence type="ECO:0000256" key="1">
    <source>
        <dbReference type="ARBA" id="ARBA00006641"/>
    </source>
</evidence>
<dbReference type="Proteomes" id="UP000243975">
    <property type="component" value="Unassembled WGS sequence"/>
</dbReference>
<keyword evidence="5" id="KW-0788">Thiol protease</keyword>
<reference evidence="6 7" key="1">
    <citation type="journal article" date="2016" name="Sci. Rep.">
        <title>The genome sequence of the outbreeding globe artichoke constructed de novo incorporating a phase-aware low-pass sequencing strategy of F1 progeny.</title>
        <authorList>
            <person name="Scaglione D."/>
            <person name="Reyes-Chin-Wo S."/>
            <person name="Acquadro A."/>
            <person name="Froenicke L."/>
            <person name="Portis E."/>
            <person name="Beitel C."/>
            <person name="Tirone M."/>
            <person name="Mauro R."/>
            <person name="Lo Monaco A."/>
            <person name="Mauromicale G."/>
            <person name="Faccioli P."/>
            <person name="Cattivelli L."/>
            <person name="Rieseberg L."/>
            <person name="Michelmore R."/>
            <person name="Lanteri S."/>
        </authorList>
    </citation>
    <scope>NUCLEOTIDE SEQUENCE [LARGE SCALE GENOMIC DNA]</scope>
    <source>
        <strain evidence="6">2C</strain>
    </source>
</reference>
<feature type="non-terminal residue" evidence="6">
    <location>
        <position position="1"/>
    </location>
</feature>
<gene>
    <name evidence="6" type="ORF">Ccrd_016018</name>
</gene>
<dbReference type="GO" id="GO:0016920">
    <property type="term" value="F:pyroglutamyl-peptidase activity"/>
    <property type="evidence" value="ECO:0007669"/>
    <property type="project" value="InterPro"/>
</dbReference>
<dbReference type="PANTHER" id="PTHR23402">
    <property type="entry name" value="PROTEASE FAMILY C15 PYROGLUTAMYL-PEPTIDASE I-RELATED"/>
    <property type="match status" value="1"/>
</dbReference>
<dbReference type="OMA" id="GEYAPPM"/>
<keyword evidence="4" id="KW-0378">Hydrolase</keyword>
<dbReference type="GO" id="GO:0006508">
    <property type="term" value="P:proteolysis"/>
    <property type="evidence" value="ECO:0007669"/>
    <property type="project" value="UniProtKB-KW"/>
</dbReference>
<dbReference type="Gene3D" id="3.40.630.20">
    <property type="entry name" value="Peptidase C15, pyroglutamyl peptidase I-like"/>
    <property type="match status" value="1"/>
</dbReference>
<evidence type="ECO:0000256" key="4">
    <source>
        <dbReference type="ARBA" id="ARBA00022801"/>
    </source>
</evidence>
<dbReference type="FunFam" id="3.40.630.20:FF:000003">
    <property type="entry name" value="Pyrrolidone-carboxylate peptidase isoform A"/>
    <property type="match status" value="1"/>
</dbReference>
<dbReference type="Gramene" id="KVI05660">
    <property type="protein sequence ID" value="KVI05660"/>
    <property type="gene ID" value="Ccrd_016018"/>
</dbReference>
<keyword evidence="3" id="KW-0645">Protease</keyword>
<proteinExistence type="inferred from homology"/>
<dbReference type="PRINTS" id="PR00706">
    <property type="entry name" value="PYROGLUPTASE"/>
</dbReference>
<dbReference type="GO" id="GO:0005829">
    <property type="term" value="C:cytosol"/>
    <property type="evidence" value="ECO:0007669"/>
    <property type="project" value="InterPro"/>
</dbReference>
<dbReference type="STRING" id="59895.A0A103YAS1"/>
<organism evidence="6 7">
    <name type="scientific">Cynara cardunculus var. scolymus</name>
    <name type="common">Globe artichoke</name>
    <name type="synonym">Cynara scolymus</name>
    <dbReference type="NCBI Taxonomy" id="59895"/>
    <lineage>
        <taxon>Eukaryota</taxon>
        <taxon>Viridiplantae</taxon>
        <taxon>Streptophyta</taxon>
        <taxon>Embryophyta</taxon>
        <taxon>Tracheophyta</taxon>
        <taxon>Spermatophyta</taxon>
        <taxon>Magnoliopsida</taxon>
        <taxon>eudicotyledons</taxon>
        <taxon>Gunneridae</taxon>
        <taxon>Pentapetalae</taxon>
        <taxon>asterids</taxon>
        <taxon>campanulids</taxon>
        <taxon>Asterales</taxon>
        <taxon>Asteraceae</taxon>
        <taxon>Carduoideae</taxon>
        <taxon>Cardueae</taxon>
        <taxon>Carduinae</taxon>
        <taxon>Cynara</taxon>
    </lineage>
</organism>
<dbReference type="AlphaFoldDB" id="A0A103YAS1"/>
<evidence type="ECO:0000256" key="2">
    <source>
        <dbReference type="ARBA" id="ARBA00022490"/>
    </source>
</evidence>
<comment type="caution">
    <text evidence="6">The sequence shown here is derived from an EMBL/GenBank/DDBJ whole genome shotgun (WGS) entry which is preliminary data.</text>
</comment>
<keyword evidence="2" id="KW-0963">Cytoplasm</keyword>
<dbReference type="PANTHER" id="PTHR23402:SF26">
    <property type="entry name" value="PEPTIDASE C15, PYROGLUTAMYL PEPTIDASE I-LIKE PROTEIN"/>
    <property type="match status" value="1"/>
</dbReference>
<name>A0A103YAS1_CYNCS</name>
<protein>
    <submittedName>
        <fullName evidence="6">Peptidase C15, pyroglutamyl peptidase I</fullName>
    </submittedName>
</protein>
<dbReference type="Pfam" id="PF01470">
    <property type="entry name" value="Peptidase_C15"/>
    <property type="match status" value="1"/>
</dbReference>
<sequence length="211" mass="23442">MGSEGPKRVIIHVTGFKKLNGIANNPTETIVSNLKGYIEKKGVCPGISIGSCTVLETAGEYAPPMLYKVLKSAISSDTISGSKEVVWLHMGMIDGSSKFTIERRAVNEATFLCPDELGWQPKTSCSIDAILEFLEKMKCYDAMISDDAGTFMCNYLYYHSFCFAEQKGHKSLFLHVPPFSRINKETHIRGAFASWIVVMFSNESFVNEGDR</sequence>
<dbReference type="InterPro" id="IPR036440">
    <property type="entry name" value="Peptidase_C15-like_sf"/>
</dbReference>
<dbReference type="InterPro" id="IPR016125">
    <property type="entry name" value="Peptidase_C15-like"/>
</dbReference>
<evidence type="ECO:0000256" key="5">
    <source>
        <dbReference type="ARBA" id="ARBA00022807"/>
    </source>
</evidence>
<evidence type="ECO:0000313" key="7">
    <source>
        <dbReference type="Proteomes" id="UP000243975"/>
    </source>
</evidence>
<dbReference type="EMBL" id="LEKV01001865">
    <property type="protein sequence ID" value="KVI05660.1"/>
    <property type="molecule type" value="Genomic_DNA"/>
</dbReference>
<keyword evidence="7" id="KW-1185">Reference proteome</keyword>
<dbReference type="SUPFAM" id="SSF53182">
    <property type="entry name" value="Pyrrolidone carboxyl peptidase (pyroglutamate aminopeptidase)"/>
    <property type="match status" value="1"/>
</dbReference>
<accession>A0A103YAS1</accession>
<dbReference type="InterPro" id="IPR000816">
    <property type="entry name" value="Peptidase_C15"/>
</dbReference>
<evidence type="ECO:0000313" key="6">
    <source>
        <dbReference type="EMBL" id="KVI05660.1"/>
    </source>
</evidence>
<comment type="similarity">
    <text evidence="1">Belongs to the peptidase C15 family.</text>
</comment>
<evidence type="ECO:0000256" key="3">
    <source>
        <dbReference type="ARBA" id="ARBA00022670"/>
    </source>
</evidence>